<accession>A0ABS6KZV9</accession>
<gene>
    <name evidence="1" type="ORF">J1786_09950</name>
</gene>
<dbReference type="EMBL" id="JAFMOU010000066">
    <property type="protein sequence ID" value="MBU9835131.1"/>
    <property type="molecule type" value="Genomic_DNA"/>
</dbReference>
<sequence length="211" mass="24293">MANVETEERQENLEEWFELFSGLPLRHSEREARLINFCEKNRVSIMSVMPWIASEFAEHGGFSGLFHFIHLHGGRKIYMPKEAERFHQIYGINIPQNKYNRIYKKIDSSGYLDTPSNWGVFIAIRRAAMQVAMKEDIPAKLLTQNYKGNVYIDACESADNTEDLLSFAETFYLDFHADHQTSKVLGITGVSQGMIPLPDDSKWIEVEPELS</sequence>
<comment type="caution">
    <text evidence="1">The sequence shown here is derived from an EMBL/GenBank/DDBJ whole genome shotgun (WGS) entry which is preliminary data.</text>
</comment>
<reference evidence="1 2" key="1">
    <citation type="submission" date="2021-03" db="EMBL/GenBank/DDBJ databases">
        <title>Five novel Rahnella species.</title>
        <authorList>
            <person name="Brady C."/>
            <person name="Asselin J."/>
            <person name="Beer S."/>
            <person name="Bruberg M.B."/>
            <person name="Crampton B."/>
            <person name="Venter S."/>
            <person name="Arnold D."/>
            <person name="Denman S."/>
        </authorList>
    </citation>
    <scope>NUCLEOTIDE SEQUENCE [LARGE SCALE GENOMIC DNA]</scope>
    <source>
        <strain evidence="1 2">L72c</strain>
    </source>
</reference>
<evidence type="ECO:0000313" key="1">
    <source>
        <dbReference type="EMBL" id="MBU9835131.1"/>
    </source>
</evidence>
<evidence type="ECO:0000313" key="2">
    <source>
        <dbReference type="Proteomes" id="UP000699865"/>
    </source>
</evidence>
<proteinExistence type="predicted"/>
<name>A0ABS6KZV9_9GAMM</name>
<dbReference type="RefSeq" id="WP_217138245.1">
    <property type="nucleotide sequence ID" value="NZ_JAFMOU010000066.1"/>
</dbReference>
<keyword evidence="2" id="KW-1185">Reference proteome</keyword>
<organism evidence="1 2">
    <name type="scientific">Rahnella perminowiae</name>
    <dbReference type="NCBI Taxonomy" id="2816244"/>
    <lineage>
        <taxon>Bacteria</taxon>
        <taxon>Pseudomonadati</taxon>
        <taxon>Pseudomonadota</taxon>
        <taxon>Gammaproteobacteria</taxon>
        <taxon>Enterobacterales</taxon>
        <taxon>Yersiniaceae</taxon>
        <taxon>Rahnella</taxon>
    </lineage>
</organism>
<dbReference type="Proteomes" id="UP000699865">
    <property type="component" value="Unassembled WGS sequence"/>
</dbReference>
<protein>
    <submittedName>
        <fullName evidence="1">Uncharacterized protein</fullName>
    </submittedName>
</protein>